<organism evidence="1 2">
    <name type="scientific">Ambrosiozyma monospora</name>
    <name type="common">Yeast</name>
    <name type="synonym">Endomycopsis monosporus</name>
    <dbReference type="NCBI Taxonomy" id="43982"/>
    <lineage>
        <taxon>Eukaryota</taxon>
        <taxon>Fungi</taxon>
        <taxon>Dikarya</taxon>
        <taxon>Ascomycota</taxon>
        <taxon>Saccharomycotina</taxon>
        <taxon>Pichiomycetes</taxon>
        <taxon>Pichiales</taxon>
        <taxon>Pichiaceae</taxon>
        <taxon>Ambrosiozyma</taxon>
    </lineage>
</organism>
<dbReference type="EMBL" id="BSXS01006427">
    <property type="protein sequence ID" value="GME85545.1"/>
    <property type="molecule type" value="Genomic_DNA"/>
</dbReference>
<reference evidence="1" key="1">
    <citation type="submission" date="2023-04" db="EMBL/GenBank/DDBJ databases">
        <title>Ambrosiozyma monospora NBRC 10751.</title>
        <authorList>
            <person name="Ichikawa N."/>
            <person name="Sato H."/>
            <person name="Tonouchi N."/>
        </authorList>
    </citation>
    <scope>NUCLEOTIDE SEQUENCE</scope>
    <source>
        <strain evidence="1">NBRC 10751</strain>
    </source>
</reference>
<dbReference type="Proteomes" id="UP001165064">
    <property type="component" value="Unassembled WGS sequence"/>
</dbReference>
<evidence type="ECO:0000313" key="2">
    <source>
        <dbReference type="Proteomes" id="UP001165064"/>
    </source>
</evidence>
<sequence length="361" mass="37539">MTTTGTQQHQSSHPYASRIGITGGTTVAGVRSTGTQAAAGGKLGRARSTLVRGRANSAATSGSRAAAAGVGSFKNVEFGDGDGVEKVSGEFDGVDYGNTLQKLKDFRINSNSNAAGLGKVESPISVPTAVAVSHSVSSDRVHGEPTPTPTTSKNAAVANSSNVEQLTKQLMQDMINDVSSSSSSSEAESDSEDADADVDVCDDLSDVGGSDVENVDITDPTEIEEEEENGEFNTDFEQKYEQLMLGSKSDHSSLVGVAGGAGAMGAKKFDDGDVIEEEDEHEHDESDFEEYDSEFDSDVEDDVPETLPLSGDANKRTIVHTISTKSLSDSKSNCKSDASAVGSGSADVAADGEEEQEGEEE</sequence>
<name>A0ACB5TC58_AMBMO</name>
<evidence type="ECO:0000313" key="1">
    <source>
        <dbReference type="EMBL" id="GME85545.1"/>
    </source>
</evidence>
<protein>
    <submittedName>
        <fullName evidence="1">Unnamed protein product</fullName>
    </submittedName>
</protein>
<gene>
    <name evidence="1" type="ORF">Amon02_000764300</name>
</gene>
<comment type="caution">
    <text evidence="1">The sequence shown here is derived from an EMBL/GenBank/DDBJ whole genome shotgun (WGS) entry which is preliminary data.</text>
</comment>
<accession>A0ACB5TC58</accession>
<keyword evidence="2" id="KW-1185">Reference proteome</keyword>
<proteinExistence type="predicted"/>